<reference evidence="3" key="1">
    <citation type="submission" date="2023-07" db="EMBL/GenBank/DDBJ databases">
        <authorList>
            <consortium name="CYATHOMIX"/>
        </authorList>
    </citation>
    <scope>NUCLEOTIDE SEQUENCE</scope>
    <source>
        <strain evidence="3">N/A</strain>
    </source>
</reference>
<accession>A0AA36HDN5</accession>
<evidence type="ECO:0000259" key="2">
    <source>
        <dbReference type="PROSITE" id="PS00022"/>
    </source>
</evidence>
<comment type="caution">
    <text evidence="3">The sequence shown here is derived from an EMBL/GenBank/DDBJ whole genome shotgun (WGS) entry which is preliminary data.</text>
</comment>
<evidence type="ECO:0000313" key="4">
    <source>
        <dbReference type="Proteomes" id="UP001176961"/>
    </source>
</evidence>
<dbReference type="EMBL" id="CATQJL010000316">
    <property type="protein sequence ID" value="CAJ0608063.1"/>
    <property type="molecule type" value="Genomic_DNA"/>
</dbReference>
<name>A0AA36HDN5_CYLNA</name>
<evidence type="ECO:0000313" key="3">
    <source>
        <dbReference type="EMBL" id="CAJ0608063.1"/>
    </source>
</evidence>
<feature type="domain" description="EGF-like" evidence="2">
    <location>
        <begin position="190"/>
        <end position="201"/>
    </location>
</feature>
<dbReference type="AlphaFoldDB" id="A0AA36HDN5"/>
<keyword evidence="1" id="KW-1133">Transmembrane helix</keyword>
<organism evidence="3 4">
    <name type="scientific">Cylicocyclus nassatus</name>
    <name type="common">Nematode worm</name>
    <dbReference type="NCBI Taxonomy" id="53992"/>
    <lineage>
        <taxon>Eukaryota</taxon>
        <taxon>Metazoa</taxon>
        <taxon>Ecdysozoa</taxon>
        <taxon>Nematoda</taxon>
        <taxon>Chromadorea</taxon>
        <taxon>Rhabditida</taxon>
        <taxon>Rhabditina</taxon>
        <taxon>Rhabditomorpha</taxon>
        <taxon>Strongyloidea</taxon>
        <taxon>Strongylidae</taxon>
        <taxon>Cylicocyclus</taxon>
    </lineage>
</organism>
<dbReference type="PROSITE" id="PS00022">
    <property type="entry name" value="EGF_1"/>
    <property type="match status" value="1"/>
</dbReference>
<keyword evidence="4" id="KW-1185">Reference proteome</keyword>
<protein>
    <recommendedName>
        <fullName evidence="2">EGF-like domain-containing protein</fullName>
    </recommendedName>
</protein>
<evidence type="ECO:0000256" key="1">
    <source>
        <dbReference type="SAM" id="Phobius"/>
    </source>
</evidence>
<keyword evidence="1" id="KW-0812">Transmembrane</keyword>
<dbReference type="InterPro" id="IPR000742">
    <property type="entry name" value="EGF"/>
</dbReference>
<dbReference type="SUPFAM" id="SSF57196">
    <property type="entry name" value="EGF/Laminin"/>
    <property type="match status" value="1"/>
</dbReference>
<dbReference type="Proteomes" id="UP001176961">
    <property type="component" value="Unassembled WGS sequence"/>
</dbReference>
<sequence length="277" mass="31961">MSGYLLAISWMSFKAGFIQSYTEKSDKLSIAYEPMTTIVHEEVQYVPLGHHAKFRCGAYDDFELLDAQSAWRITELRNRMNYVQIDRPYPSREDGDWKGIRILLSNDTRLAYIYAVDRKMNGSFIECSVSSGFANDKRQPEWKLLHRIEIVVQDCSKNLGTSTISANRLNPCRYGSCRISKDDNLEMLECLCVEQYTGLFCDQPVQGAVLFEILYFLPIFSLLAVLFLVCCFHKQLGSIGSKERPMLLEKHVPKGDLKVDLEELYPEMFITPEKVRY</sequence>
<proteinExistence type="predicted"/>
<keyword evidence="1" id="KW-0472">Membrane</keyword>
<gene>
    <name evidence="3" type="ORF">CYNAS_LOCUS20046</name>
</gene>
<feature type="transmembrane region" description="Helical" evidence="1">
    <location>
        <begin position="213"/>
        <end position="232"/>
    </location>
</feature>